<accession>X1S8S4</accession>
<feature type="domain" description="ATP-sulfurylase PUA-like" evidence="1">
    <location>
        <begin position="6"/>
        <end position="91"/>
    </location>
</feature>
<evidence type="ECO:0000313" key="2">
    <source>
        <dbReference type="EMBL" id="GAI89358.1"/>
    </source>
</evidence>
<organism evidence="2">
    <name type="scientific">marine sediment metagenome</name>
    <dbReference type="NCBI Taxonomy" id="412755"/>
    <lineage>
        <taxon>unclassified sequences</taxon>
        <taxon>metagenomes</taxon>
        <taxon>ecological metagenomes</taxon>
    </lineage>
</organism>
<dbReference type="AlphaFoldDB" id="X1S8S4"/>
<proteinExistence type="predicted"/>
<evidence type="ECO:0000259" key="1">
    <source>
        <dbReference type="Pfam" id="PF14306"/>
    </source>
</evidence>
<dbReference type="PANTHER" id="PTHR43509">
    <property type="match status" value="1"/>
</dbReference>
<dbReference type="InterPro" id="IPR025980">
    <property type="entry name" value="ATP-Sase_PUA-like_dom"/>
</dbReference>
<dbReference type="Gene3D" id="3.10.400.10">
    <property type="entry name" value="Sulfate adenylyltransferase"/>
    <property type="match status" value="1"/>
</dbReference>
<sequence length="96" mass="11068">MNYEGHGNREIRERVILESEVTEKIRELKQIPVSGRCARECINIAYGFFTPLEGFMGKEEVDAVCERMTLADGTLWPIPIVLDVKEEEIKTKKIKK</sequence>
<protein>
    <recommendedName>
        <fullName evidence="1">ATP-sulfurylase PUA-like domain-containing protein</fullName>
    </recommendedName>
</protein>
<feature type="non-terminal residue" evidence="2">
    <location>
        <position position="96"/>
    </location>
</feature>
<reference evidence="2" key="1">
    <citation type="journal article" date="2014" name="Front. Microbiol.">
        <title>High frequency of phylogenetically diverse reductive dehalogenase-homologous genes in deep subseafloor sedimentary metagenomes.</title>
        <authorList>
            <person name="Kawai M."/>
            <person name="Futagami T."/>
            <person name="Toyoda A."/>
            <person name="Takaki Y."/>
            <person name="Nishi S."/>
            <person name="Hori S."/>
            <person name="Arai W."/>
            <person name="Tsubouchi T."/>
            <person name="Morono Y."/>
            <person name="Uchiyama I."/>
            <person name="Ito T."/>
            <person name="Fujiyama A."/>
            <person name="Inagaki F."/>
            <person name="Takami H."/>
        </authorList>
    </citation>
    <scope>NUCLEOTIDE SEQUENCE</scope>
    <source>
        <strain evidence="2">Expedition CK06-06</strain>
    </source>
</reference>
<comment type="caution">
    <text evidence="2">The sequence shown here is derived from an EMBL/GenBank/DDBJ whole genome shotgun (WGS) entry which is preliminary data.</text>
</comment>
<name>X1S8S4_9ZZZZ</name>
<dbReference type="SUPFAM" id="SSF88697">
    <property type="entry name" value="PUA domain-like"/>
    <property type="match status" value="1"/>
</dbReference>
<dbReference type="Pfam" id="PF14306">
    <property type="entry name" value="PUA_2"/>
    <property type="match status" value="1"/>
</dbReference>
<dbReference type="PANTHER" id="PTHR43509:SF1">
    <property type="entry name" value="SULFATE ADENYLYLTRANSFERASE"/>
    <property type="match status" value="1"/>
</dbReference>
<dbReference type="InterPro" id="IPR015947">
    <property type="entry name" value="PUA-like_sf"/>
</dbReference>
<gene>
    <name evidence="2" type="ORF">S12H4_38039</name>
</gene>
<dbReference type="EMBL" id="BARW01022856">
    <property type="protein sequence ID" value="GAI89358.1"/>
    <property type="molecule type" value="Genomic_DNA"/>
</dbReference>